<dbReference type="OMA" id="GWGWVLY"/>
<keyword evidence="2" id="KW-0472">Membrane</keyword>
<feature type="region of interest" description="Disordered" evidence="1">
    <location>
        <begin position="1"/>
        <end position="33"/>
    </location>
</feature>
<accession>Q0CIF5</accession>
<sequence length="237" mass="26230">MSLHTVSEGVNSTINDNAPAVPGEGNLPTQQLDPRLDKTATGLVDTHVPGDFPGEGAPAHEQNEEIPFPPLSSIPSRLWKWAKSTVPTLGDVFESRVRQLVLQTFPPHRQMQAYEAALSHPITATFLVCQFICCGVPILVFLAGTFLFLAVAILLWALLSSLLLGPILLVASITGVSVWGWGWVLYGFIRLTDKIFLNGMLRRFWLSQLNEYKEELEPSPENEQSEKTPVSPETQRE</sequence>
<dbReference type="eggNOG" id="ENOG502S8KA">
    <property type="taxonomic scope" value="Eukaryota"/>
</dbReference>
<dbReference type="VEuPathDB" id="FungiDB:ATEG_06529"/>
<dbReference type="HOGENOM" id="CLU_102244_0_0_1"/>
<dbReference type="Pfam" id="PF16015">
    <property type="entry name" value="Promethin"/>
    <property type="match status" value="1"/>
</dbReference>
<feature type="transmembrane region" description="Helical" evidence="2">
    <location>
        <begin position="124"/>
        <end position="157"/>
    </location>
</feature>
<protein>
    <submittedName>
        <fullName evidence="3">Uncharacterized protein</fullName>
    </submittedName>
</protein>
<evidence type="ECO:0000313" key="3">
    <source>
        <dbReference type="EMBL" id="EAU33073.1"/>
    </source>
</evidence>
<feature type="transmembrane region" description="Helical" evidence="2">
    <location>
        <begin position="163"/>
        <end position="186"/>
    </location>
</feature>
<keyword evidence="2" id="KW-0812">Transmembrane</keyword>
<name>Q0CIF5_ASPTN</name>
<feature type="region of interest" description="Disordered" evidence="1">
    <location>
        <begin position="215"/>
        <end position="237"/>
    </location>
</feature>
<keyword evidence="2" id="KW-1133">Transmembrane helix</keyword>
<dbReference type="Proteomes" id="UP000007963">
    <property type="component" value="Unassembled WGS sequence"/>
</dbReference>
<evidence type="ECO:0000256" key="1">
    <source>
        <dbReference type="SAM" id="MobiDB-lite"/>
    </source>
</evidence>
<gene>
    <name evidence="3" type="ORF">ATEG_06529</name>
</gene>
<reference evidence="4" key="1">
    <citation type="submission" date="2005-09" db="EMBL/GenBank/DDBJ databases">
        <title>Annotation of the Aspergillus terreus NIH2624 genome.</title>
        <authorList>
            <person name="Birren B.W."/>
            <person name="Lander E.S."/>
            <person name="Galagan J.E."/>
            <person name="Nusbaum C."/>
            <person name="Devon K."/>
            <person name="Henn M."/>
            <person name="Ma L.-J."/>
            <person name="Jaffe D.B."/>
            <person name="Butler J."/>
            <person name="Alvarez P."/>
            <person name="Gnerre S."/>
            <person name="Grabherr M."/>
            <person name="Kleber M."/>
            <person name="Mauceli E.W."/>
            <person name="Brockman W."/>
            <person name="Rounsley S."/>
            <person name="Young S.K."/>
            <person name="LaButti K."/>
            <person name="Pushparaj V."/>
            <person name="DeCaprio D."/>
            <person name="Crawford M."/>
            <person name="Koehrsen M."/>
            <person name="Engels R."/>
            <person name="Montgomery P."/>
            <person name="Pearson M."/>
            <person name="Howarth C."/>
            <person name="Larson L."/>
            <person name="Luoma S."/>
            <person name="White J."/>
            <person name="Alvarado L."/>
            <person name="Kodira C.D."/>
            <person name="Zeng Q."/>
            <person name="Oleary S."/>
            <person name="Yandava C."/>
            <person name="Denning D.W."/>
            <person name="Nierman W.C."/>
            <person name="Milne T."/>
            <person name="Madden K."/>
        </authorList>
    </citation>
    <scope>NUCLEOTIDE SEQUENCE [LARGE SCALE GENOMIC DNA]</scope>
    <source>
        <strain evidence="4">NIH 2624 / FGSC A1156</strain>
    </source>
</reference>
<dbReference type="GeneID" id="4322392"/>
<dbReference type="OrthoDB" id="4223899at2759"/>
<organism evidence="3 4">
    <name type="scientific">Aspergillus terreus (strain NIH 2624 / FGSC A1156)</name>
    <dbReference type="NCBI Taxonomy" id="341663"/>
    <lineage>
        <taxon>Eukaryota</taxon>
        <taxon>Fungi</taxon>
        <taxon>Dikarya</taxon>
        <taxon>Ascomycota</taxon>
        <taxon>Pezizomycotina</taxon>
        <taxon>Eurotiomycetes</taxon>
        <taxon>Eurotiomycetidae</taxon>
        <taxon>Eurotiales</taxon>
        <taxon>Aspergillaceae</taxon>
        <taxon>Aspergillus</taxon>
        <taxon>Aspergillus subgen. Circumdati</taxon>
    </lineage>
</organism>
<proteinExistence type="predicted"/>
<feature type="compositionally biased region" description="Polar residues" evidence="1">
    <location>
        <begin position="1"/>
        <end position="16"/>
    </location>
</feature>
<dbReference type="RefSeq" id="XP_001215707.1">
    <property type="nucleotide sequence ID" value="XM_001215707.1"/>
</dbReference>
<dbReference type="EMBL" id="CH476602">
    <property type="protein sequence ID" value="EAU33073.1"/>
    <property type="molecule type" value="Genomic_DNA"/>
</dbReference>
<dbReference type="AlphaFoldDB" id="Q0CIF5"/>
<feature type="compositionally biased region" description="Polar residues" evidence="1">
    <location>
        <begin position="227"/>
        <end position="237"/>
    </location>
</feature>
<evidence type="ECO:0000256" key="2">
    <source>
        <dbReference type="SAM" id="Phobius"/>
    </source>
</evidence>
<evidence type="ECO:0000313" key="4">
    <source>
        <dbReference type="Proteomes" id="UP000007963"/>
    </source>
</evidence>